<feature type="transmembrane region" description="Helical" evidence="7">
    <location>
        <begin position="153"/>
        <end position="175"/>
    </location>
</feature>
<evidence type="ECO:0000256" key="7">
    <source>
        <dbReference type="SAM" id="Phobius"/>
    </source>
</evidence>
<evidence type="ECO:0000256" key="2">
    <source>
        <dbReference type="ARBA" id="ARBA00004141"/>
    </source>
</evidence>
<accession>A0A4R5U954</accession>
<evidence type="ECO:0000256" key="6">
    <source>
        <dbReference type="ARBA" id="ARBA00023136"/>
    </source>
</evidence>
<dbReference type="OrthoDB" id="5974329at2"/>
<evidence type="ECO:0000313" key="9">
    <source>
        <dbReference type="EMBL" id="TDK31025.1"/>
    </source>
</evidence>
<keyword evidence="4 7" id="KW-0812">Transmembrane</keyword>
<evidence type="ECO:0000256" key="5">
    <source>
        <dbReference type="ARBA" id="ARBA00022989"/>
    </source>
</evidence>
<comment type="cofactor">
    <cofactor evidence="1">
        <name>Zn(2+)</name>
        <dbReference type="ChEBI" id="CHEBI:29105"/>
    </cofactor>
</comment>
<dbReference type="InterPro" id="IPR008915">
    <property type="entry name" value="Peptidase_M50"/>
</dbReference>
<dbReference type="GO" id="GO:0016020">
    <property type="term" value="C:membrane"/>
    <property type="evidence" value="ECO:0007669"/>
    <property type="project" value="UniProtKB-SubCell"/>
</dbReference>
<keyword evidence="6 7" id="KW-0472">Membrane</keyword>
<feature type="transmembrane region" description="Helical" evidence="7">
    <location>
        <begin position="181"/>
        <end position="201"/>
    </location>
</feature>
<reference evidence="9 10" key="1">
    <citation type="submission" date="2019-03" db="EMBL/GenBank/DDBJ databases">
        <title>Luteimonas zhaokaii sp.nov., isolated from the rectal contents of Plateau pika in Yushu, Qinghai Province, China.</title>
        <authorList>
            <person name="Zhang G."/>
        </authorList>
    </citation>
    <scope>NUCLEOTIDE SEQUENCE [LARGE SCALE GENOMIC DNA]</scope>
    <source>
        <strain evidence="9 10">THG-MD21</strain>
    </source>
</reference>
<evidence type="ECO:0000256" key="4">
    <source>
        <dbReference type="ARBA" id="ARBA00022692"/>
    </source>
</evidence>
<feature type="transmembrane region" description="Helical" evidence="7">
    <location>
        <begin position="42"/>
        <end position="63"/>
    </location>
</feature>
<dbReference type="GO" id="GO:0006508">
    <property type="term" value="P:proteolysis"/>
    <property type="evidence" value="ECO:0007669"/>
    <property type="project" value="InterPro"/>
</dbReference>
<dbReference type="Pfam" id="PF02163">
    <property type="entry name" value="Peptidase_M50"/>
    <property type="match status" value="1"/>
</dbReference>
<comment type="caution">
    <text evidence="9">The sequence shown here is derived from an EMBL/GenBank/DDBJ whole genome shotgun (WGS) entry which is preliminary data.</text>
</comment>
<organism evidence="9 10">
    <name type="scientific">Luteimonas terrae</name>
    <dbReference type="NCBI Taxonomy" id="1530191"/>
    <lineage>
        <taxon>Bacteria</taxon>
        <taxon>Pseudomonadati</taxon>
        <taxon>Pseudomonadota</taxon>
        <taxon>Gammaproteobacteria</taxon>
        <taxon>Lysobacterales</taxon>
        <taxon>Lysobacteraceae</taxon>
        <taxon>Luteimonas</taxon>
    </lineage>
</organism>
<evidence type="ECO:0000256" key="3">
    <source>
        <dbReference type="ARBA" id="ARBA00007931"/>
    </source>
</evidence>
<comment type="subcellular location">
    <subcellularLocation>
        <location evidence="2">Membrane</location>
        <topology evidence="2">Multi-pass membrane protein</topology>
    </subcellularLocation>
</comment>
<name>A0A4R5U954_9GAMM</name>
<sequence length="393" mass="41089">MKTGLDAAHADDADAGVAALMPPPPGAPVVPRPRWRRALPTLIGLVGGGAGGFVLAMAGTHLLDGLPGSAVFALLAGMLLSLWPHIVLHEAGHAVAGLSRGMHAIAFGVGPFRVERGHGDRWRWRRGGGVRGIGGFAALLPKGERGLSRRDQIVFLLGGPLANLATALLLLACAAVLPMHAALACAGAALTAAALGLWNLVPLHMAGWRSDGRGLLDLLRRTPDAALQLQINQVMALSLAGVRPRDWPDAAMPDTGAVIASTGLQQSGRMLRLSRAIDRRDAEAARPDALALTAAFNDAPPVFQSAIAVTLASHAALLVGDRRLVSAWRLRCEGGLMDLSPYRAWLDAEIARLDGDSVACAAQVERARGLVDRIPDAASRVVLEERLDVLAQA</sequence>
<feature type="domain" description="Peptidase M50" evidence="8">
    <location>
        <begin position="79"/>
        <end position="206"/>
    </location>
</feature>
<protein>
    <recommendedName>
        <fullName evidence="8">Peptidase M50 domain-containing protein</fullName>
    </recommendedName>
</protein>
<evidence type="ECO:0000313" key="10">
    <source>
        <dbReference type="Proteomes" id="UP000295543"/>
    </source>
</evidence>
<evidence type="ECO:0000259" key="8">
    <source>
        <dbReference type="Pfam" id="PF02163"/>
    </source>
</evidence>
<feature type="transmembrane region" description="Helical" evidence="7">
    <location>
        <begin position="69"/>
        <end position="88"/>
    </location>
</feature>
<comment type="similarity">
    <text evidence="3">Belongs to the peptidase M50B family.</text>
</comment>
<dbReference type="RefSeq" id="WP_133394077.1">
    <property type="nucleotide sequence ID" value="NZ_SMTG01000004.1"/>
</dbReference>
<dbReference type="EMBL" id="SMTG01000004">
    <property type="protein sequence ID" value="TDK31025.1"/>
    <property type="molecule type" value="Genomic_DNA"/>
</dbReference>
<keyword evidence="5 7" id="KW-1133">Transmembrane helix</keyword>
<evidence type="ECO:0000256" key="1">
    <source>
        <dbReference type="ARBA" id="ARBA00001947"/>
    </source>
</evidence>
<proteinExistence type="inferred from homology"/>
<dbReference type="AlphaFoldDB" id="A0A4R5U954"/>
<keyword evidence="10" id="KW-1185">Reference proteome</keyword>
<dbReference type="Proteomes" id="UP000295543">
    <property type="component" value="Unassembled WGS sequence"/>
</dbReference>
<gene>
    <name evidence="9" type="ORF">E2F49_11890</name>
</gene>